<dbReference type="PIRSF" id="PIRSF001235">
    <property type="entry name" value="Amidase_carbamoylase"/>
    <property type="match status" value="1"/>
</dbReference>
<feature type="binding site" evidence="7">
    <location>
        <position position="110"/>
    </location>
    <ligand>
        <name>Zn(2+)</name>
        <dbReference type="ChEBI" id="CHEBI:29105"/>
        <label>1</label>
    </ligand>
</feature>
<dbReference type="CDD" id="cd03884">
    <property type="entry name" value="M20_bAS"/>
    <property type="match status" value="1"/>
</dbReference>
<dbReference type="InterPro" id="IPR010158">
    <property type="entry name" value="Amidase_Cbmase"/>
</dbReference>
<evidence type="ECO:0000256" key="4">
    <source>
        <dbReference type="ARBA" id="ARBA00022723"/>
    </source>
</evidence>
<comment type="similarity">
    <text evidence="2">Belongs to the peptidase M20 family.</text>
</comment>
<feature type="binding site" evidence="8">
    <location>
        <position position="316"/>
    </location>
    <ligand>
        <name>allantoate</name>
        <dbReference type="ChEBI" id="CHEBI:17536"/>
    </ligand>
</feature>
<dbReference type="GO" id="GO:0016813">
    <property type="term" value="F:hydrolase activity, acting on carbon-nitrogen (but not peptide) bonds, in linear amidines"/>
    <property type="evidence" value="ECO:0007669"/>
    <property type="project" value="InterPro"/>
</dbReference>
<dbReference type="KEGG" id="cja:CJA_0579"/>
<dbReference type="Pfam" id="PF01546">
    <property type="entry name" value="Peptidase_M20"/>
    <property type="match status" value="1"/>
</dbReference>
<comment type="cofactor">
    <cofactor evidence="1">
        <name>Mn(2+)</name>
        <dbReference type="ChEBI" id="CHEBI:29035"/>
    </cofactor>
</comment>
<dbReference type="SUPFAM" id="SSF55031">
    <property type="entry name" value="Bacterial exopeptidase dimerisation domain"/>
    <property type="match status" value="1"/>
</dbReference>
<dbReference type="NCBIfam" id="NF006775">
    <property type="entry name" value="PRK09290.2-5"/>
    <property type="match status" value="1"/>
</dbReference>
<keyword evidence="6" id="KW-0464">Manganese</keyword>
<evidence type="ECO:0000313" key="10">
    <source>
        <dbReference type="EMBL" id="ACE83178.1"/>
    </source>
</evidence>
<dbReference type="STRING" id="498211.CJA_0579"/>
<dbReference type="AlphaFoldDB" id="B3PJH4"/>
<dbReference type="Gene3D" id="3.40.630.10">
    <property type="entry name" value="Zn peptidases"/>
    <property type="match status" value="1"/>
</dbReference>
<dbReference type="EC" id="3.5.1.87" evidence="10"/>
<feature type="domain" description="Peptidase M20 dimerisation" evidence="9">
    <location>
        <begin position="241"/>
        <end position="339"/>
    </location>
</feature>
<feature type="binding site" evidence="7">
    <location>
        <position position="220"/>
    </location>
    <ligand>
        <name>Zn(2+)</name>
        <dbReference type="ChEBI" id="CHEBI:29105"/>
        <label>1</label>
    </ligand>
</feature>
<dbReference type="GO" id="GO:0046872">
    <property type="term" value="F:metal ion binding"/>
    <property type="evidence" value="ECO:0007669"/>
    <property type="project" value="UniProtKB-KW"/>
</dbReference>
<sequence length="437" mass="47092">MGSRRVSGPARQYPLPELLFIPMGDISGMNADLSIAHKVMNWCDQLATISASPDNISRFYLTPEHKRCNTLVAEWMQAAGMSTWIDAAGNLCGRYEASTAQAKTLLLASHLDTIPNAGAYDGILGVMVSIAVVAQLHQQQKRLPFAIDVIGFGDEEGTRFGSTLLGSRALAGTWSEAWWTLSDKNSVSLHQAFTAFGLSPEAIHHAARRSQDILAYLEVHIEQGPVLEQENLALGIVTAIAGARRFSIEVQGYAGHAGTVPMDLRRDALAGAAEGIVLVEKIAKESAVVATVGQLECVPGAVNVIPGRVRFTIDIRSGSDTLRDQALEKIQQAFAECCARRNLKTNWTEIHNASAIACADWLQILQADVLTQMHLPAYRLMSGAGHDAMAMAAICDVAMYFVRCKGGVSHHPDESVKVEDVALAIQALSLTLLNLAQ</sequence>
<dbReference type="Proteomes" id="UP000001036">
    <property type="component" value="Chromosome"/>
</dbReference>
<evidence type="ECO:0000256" key="6">
    <source>
        <dbReference type="ARBA" id="ARBA00023211"/>
    </source>
</evidence>
<evidence type="ECO:0000313" key="11">
    <source>
        <dbReference type="Proteomes" id="UP000001036"/>
    </source>
</evidence>
<evidence type="ECO:0000256" key="7">
    <source>
        <dbReference type="PIRSR" id="PIRSR001235-1"/>
    </source>
</evidence>
<keyword evidence="4 7" id="KW-0479">Metal-binding</keyword>
<name>B3PJH4_CELJU</name>
<feature type="binding site" evidence="7">
    <location>
        <position position="410"/>
    </location>
    <ligand>
        <name>Zn(2+)</name>
        <dbReference type="ChEBI" id="CHEBI:29105"/>
        <label>2</label>
    </ligand>
</feature>
<dbReference type="InterPro" id="IPR002933">
    <property type="entry name" value="Peptidase_M20"/>
</dbReference>
<reference evidence="10 11" key="1">
    <citation type="journal article" date="2008" name="J. Bacteriol.">
        <title>Insights into plant cell wall degradation from the genome sequence of the soil bacterium Cellvibrio japonicus.</title>
        <authorList>
            <person name="Deboy R.T."/>
            <person name="Mongodin E.F."/>
            <person name="Fouts D.E."/>
            <person name="Tailford L.E."/>
            <person name="Khouri H."/>
            <person name="Emerson J.B."/>
            <person name="Mohamoud Y."/>
            <person name="Watkins K."/>
            <person name="Henrissat B."/>
            <person name="Gilbert H.J."/>
            <person name="Nelson K.E."/>
        </authorList>
    </citation>
    <scope>NUCLEOTIDE SEQUENCE [LARGE SCALE GENOMIC DNA]</scope>
    <source>
        <strain evidence="10 11">Ueda107</strain>
    </source>
</reference>
<dbReference type="GO" id="GO:0050538">
    <property type="term" value="F:N-carbamoyl-L-amino-acid hydrolase activity"/>
    <property type="evidence" value="ECO:0007669"/>
    <property type="project" value="UniProtKB-EC"/>
</dbReference>
<evidence type="ECO:0000256" key="2">
    <source>
        <dbReference type="ARBA" id="ARBA00006153"/>
    </source>
</evidence>
<comment type="cofactor">
    <cofactor evidence="7">
        <name>Zn(2+)</name>
        <dbReference type="ChEBI" id="CHEBI:29105"/>
    </cofactor>
    <text evidence="7">Binds 2 Zn(2+) ions per subunit.</text>
</comment>
<feature type="binding site" evidence="8">
    <location>
        <position position="303"/>
    </location>
    <ligand>
        <name>allantoate</name>
        <dbReference type="ChEBI" id="CHEBI:17536"/>
    </ligand>
</feature>
<protein>
    <submittedName>
        <fullName evidence="10">N-carbamoyl-L-amino acid hydrolase</fullName>
        <ecNumber evidence="10">3.5.1.87</ecNumber>
    </submittedName>
</protein>
<evidence type="ECO:0000259" key="9">
    <source>
        <dbReference type="Pfam" id="PF07687"/>
    </source>
</evidence>
<organism evidence="10 11">
    <name type="scientific">Cellvibrio japonicus (strain Ueda107)</name>
    <name type="common">Pseudomonas fluorescens subsp. cellulosa</name>
    <dbReference type="NCBI Taxonomy" id="498211"/>
    <lineage>
        <taxon>Bacteria</taxon>
        <taxon>Pseudomonadati</taxon>
        <taxon>Pseudomonadota</taxon>
        <taxon>Gammaproteobacteria</taxon>
        <taxon>Cellvibrionales</taxon>
        <taxon>Cellvibrionaceae</taxon>
        <taxon>Cellvibrio</taxon>
    </lineage>
</organism>
<keyword evidence="5 10" id="KW-0378">Hydrolase</keyword>
<feature type="binding site" evidence="8">
    <location>
        <position position="245"/>
    </location>
    <ligand>
        <name>allantoate</name>
        <dbReference type="ChEBI" id="CHEBI:17536"/>
    </ligand>
</feature>
<dbReference type="HOGENOM" id="CLU_024588_6_1_6"/>
<keyword evidence="7" id="KW-0862">Zinc</keyword>
<feature type="binding site" evidence="7">
    <location>
        <position position="121"/>
    </location>
    <ligand>
        <name>Zn(2+)</name>
        <dbReference type="ChEBI" id="CHEBI:29105"/>
        <label>2</label>
    </ligand>
</feature>
<dbReference type="InterPro" id="IPR011650">
    <property type="entry name" value="Peptidase_M20_dimer"/>
</dbReference>
<evidence type="ECO:0000256" key="8">
    <source>
        <dbReference type="PIRSR" id="PIRSR001235-2"/>
    </source>
</evidence>
<dbReference type="NCBIfam" id="TIGR01879">
    <property type="entry name" value="hydantase"/>
    <property type="match status" value="1"/>
</dbReference>
<dbReference type="PANTHER" id="PTHR32494:SF19">
    <property type="entry name" value="ALLANTOATE DEIMINASE-RELATED"/>
    <property type="match status" value="1"/>
</dbReference>
<gene>
    <name evidence="10" type="primary">amaB</name>
    <name evidence="10" type="ordered locus">CJA_0579</name>
</gene>
<evidence type="ECO:0000256" key="1">
    <source>
        <dbReference type="ARBA" id="ARBA00001936"/>
    </source>
</evidence>
<dbReference type="Gene3D" id="3.30.70.360">
    <property type="match status" value="1"/>
</dbReference>
<dbReference type="SUPFAM" id="SSF53187">
    <property type="entry name" value="Zn-dependent exopeptidases"/>
    <property type="match status" value="1"/>
</dbReference>
<keyword evidence="11" id="KW-1185">Reference proteome</keyword>
<comment type="subunit">
    <text evidence="3">Homodimer.</text>
</comment>
<dbReference type="InterPro" id="IPR036264">
    <property type="entry name" value="Bact_exopeptidase_dim_dom"/>
</dbReference>
<dbReference type="Pfam" id="PF07687">
    <property type="entry name" value="M20_dimer"/>
    <property type="match status" value="1"/>
</dbReference>
<dbReference type="eggNOG" id="COG0624">
    <property type="taxonomic scope" value="Bacteria"/>
</dbReference>
<evidence type="ECO:0000256" key="5">
    <source>
        <dbReference type="ARBA" id="ARBA00022801"/>
    </source>
</evidence>
<dbReference type="PANTHER" id="PTHR32494">
    <property type="entry name" value="ALLANTOATE DEIMINASE-RELATED"/>
    <property type="match status" value="1"/>
</dbReference>
<proteinExistence type="inferred from homology"/>
<feature type="binding site" evidence="7">
    <location>
        <position position="121"/>
    </location>
    <ligand>
        <name>Zn(2+)</name>
        <dbReference type="ChEBI" id="CHEBI:29105"/>
        <label>1</label>
    </ligand>
</feature>
<accession>B3PJH4</accession>
<dbReference type="EMBL" id="CP000934">
    <property type="protein sequence ID" value="ACE83178.1"/>
    <property type="molecule type" value="Genomic_DNA"/>
</dbReference>
<evidence type="ECO:0000256" key="3">
    <source>
        <dbReference type="ARBA" id="ARBA00011738"/>
    </source>
</evidence>
<feature type="binding site" evidence="7">
    <location>
        <position position="156"/>
    </location>
    <ligand>
        <name>Zn(2+)</name>
        <dbReference type="ChEBI" id="CHEBI:29105"/>
        <label>2</label>
    </ligand>
</feature>